<dbReference type="PANTHER" id="PTHR43678:SF1">
    <property type="entry name" value="BETA-N-ACETYLHEXOSAMINIDASE"/>
    <property type="match status" value="1"/>
</dbReference>
<reference evidence="5" key="2">
    <citation type="submission" date="2023-01" db="EMBL/GenBank/DDBJ databases">
        <title>Human gut microbiome strain richness.</title>
        <authorList>
            <person name="Chen-Liaw A."/>
        </authorList>
    </citation>
    <scope>NUCLEOTIDE SEQUENCE</scope>
    <source>
        <strain evidence="5">1001217st2_G6_1001217B_191108</strain>
    </source>
</reference>
<evidence type="ECO:0000256" key="2">
    <source>
        <dbReference type="ARBA" id="ARBA00022801"/>
    </source>
</evidence>
<name>A0A3E3AHL6_9FIRM</name>
<comment type="caution">
    <text evidence="6">The sequence shown here is derived from an EMBL/GenBank/DDBJ whole genome shotgun (WGS) entry which is preliminary data.</text>
</comment>
<dbReference type="GeneID" id="64197895"/>
<evidence type="ECO:0000256" key="3">
    <source>
        <dbReference type="SAM" id="Phobius"/>
    </source>
</evidence>
<dbReference type="Gene3D" id="3.20.20.80">
    <property type="entry name" value="Glycosidases"/>
    <property type="match status" value="1"/>
</dbReference>
<reference evidence="6 7" key="1">
    <citation type="submission" date="2018-08" db="EMBL/GenBank/DDBJ databases">
        <title>A genome reference for cultivated species of the human gut microbiota.</title>
        <authorList>
            <person name="Zou Y."/>
            <person name="Xue W."/>
            <person name="Luo G."/>
        </authorList>
    </citation>
    <scope>NUCLEOTIDE SEQUENCE [LARGE SCALE GENOMIC DNA]</scope>
    <source>
        <strain evidence="6 7">OM06-4</strain>
    </source>
</reference>
<proteinExistence type="inferred from homology"/>
<comment type="similarity">
    <text evidence="1">Belongs to the glycosyl hydrolase 20 family.</text>
</comment>
<dbReference type="RefSeq" id="WP_003536961.1">
    <property type="nucleotide sequence ID" value="NZ_AP031443.1"/>
</dbReference>
<dbReference type="AlphaFoldDB" id="A0A3E3AHL6"/>
<dbReference type="Pfam" id="PF00728">
    <property type="entry name" value="Glyco_hydro_20"/>
    <property type="match status" value="1"/>
</dbReference>
<evidence type="ECO:0000256" key="1">
    <source>
        <dbReference type="ARBA" id="ARBA00006285"/>
    </source>
</evidence>
<keyword evidence="2" id="KW-0378">Hydrolase</keyword>
<gene>
    <name evidence="6" type="ORF">DXB93_05595</name>
    <name evidence="5" type="ORF">PM738_02455</name>
</gene>
<keyword evidence="3" id="KW-0812">Transmembrane</keyword>
<dbReference type="PANTHER" id="PTHR43678">
    <property type="entry name" value="PUTATIVE (AFU_ORTHOLOGUE AFUA_2G00640)-RELATED"/>
    <property type="match status" value="1"/>
</dbReference>
<dbReference type="EMBL" id="QUSL01000006">
    <property type="protein sequence ID" value="RGD86334.1"/>
    <property type="molecule type" value="Genomic_DNA"/>
</dbReference>
<keyword evidence="3" id="KW-0472">Membrane</keyword>
<dbReference type="EMBL" id="JAQLKE010000003">
    <property type="protein sequence ID" value="MDB7082650.1"/>
    <property type="molecule type" value="Genomic_DNA"/>
</dbReference>
<dbReference type="Proteomes" id="UP000261032">
    <property type="component" value="Unassembled WGS sequence"/>
</dbReference>
<dbReference type="InterPro" id="IPR015883">
    <property type="entry name" value="Glyco_hydro_20_cat"/>
</dbReference>
<evidence type="ECO:0000313" key="7">
    <source>
        <dbReference type="Proteomes" id="UP000261032"/>
    </source>
</evidence>
<dbReference type="SUPFAM" id="SSF51445">
    <property type="entry name" value="(Trans)glycosidases"/>
    <property type="match status" value="1"/>
</dbReference>
<dbReference type="CDD" id="cd06564">
    <property type="entry name" value="GH20_DspB_LnbB-like"/>
    <property type="match status" value="1"/>
</dbReference>
<dbReference type="InterPro" id="IPR017853">
    <property type="entry name" value="GH"/>
</dbReference>
<accession>A0A3E3AHL6</accession>
<keyword evidence="3" id="KW-1133">Transmembrane helix</keyword>
<dbReference type="GO" id="GO:0004563">
    <property type="term" value="F:beta-N-acetylhexosaminidase activity"/>
    <property type="evidence" value="ECO:0007669"/>
    <property type="project" value="UniProtKB-ARBA"/>
</dbReference>
<evidence type="ECO:0000259" key="4">
    <source>
        <dbReference type="Pfam" id="PF00728"/>
    </source>
</evidence>
<evidence type="ECO:0000313" key="5">
    <source>
        <dbReference type="EMBL" id="MDB7082650.1"/>
    </source>
</evidence>
<evidence type="ECO:0000313" key="6">
    <source>
        <dbReference type="EMBL" id="RGD86334.1"/>
    </source>
</evidence>
<feature type="domain" description="Glycoside hydrolase family 20 catalytic" evidence="4">
    <location>
        <begin position="38"/>
        <end position="368"/>
    </location>
</feature>
<dbReference type="Gene3D" id="1.20.1270.90">
    <property type="entry name" value="AF1782-like"/>
    <property type="match status" value="2"/>
</dbReference>
<dbReference type="GO" id="GO:0005975">
    <property type="term" value="P:carbohydrate metabolic process"/>
    <property type="evidence" value="ECO:0007669"/>
    <property type="project" value="InterPro"/>
</dbReference>
<dbReference type="Proteomes" id="UP001211987">
    <property type="component" value="Unassembled WGS sequence"/>
</dbReference>
<feature type="transmembrane region" description="Helical" evidence="3">
    <location>
        <begin position="540"/>
        <end position="557"/>
    </location>
</feature>
<dbReference type="NCBIfam" id="TIGR01167">
    <property type="entry name" value="LPXTG_anchor"/>
    <property type="match status" value="1"/>
</dbReference>
<protein>
    <submittedName>
        <fullName evidence="5">Family 20 glycosylhydrolase</fullName>
    </submittedName>
    <submittedName>
        <fullName evidence="6">LPXTG cell wall anchor domain-containing protein</fullName>
    </submittedName>
</protein>
<sequence>MKGLKKLFSAMLVLTMLFGTIANVGMAKIYAAEEGMKRVFSIDAGRKYFSEEQLLQIIDKAYLNGYTDVQILLGNDALRFFLDDMSITVDGKTYASEAVKKAITAGNDHYYKDPNGNALNETEMNRIVAYAKERGLHIIPVINSPGHMDSILVAMEELGMKNVRYSYNGKESERTVNIESDEAIAFTKELVKKYVTYFANANVSEIFNFGADEYANDVFSNPGWGELQKIGLYDEFVVYANDLAKIIKDAGMKPMCFNDGIYYNKKDSSGTFDQDIIISYWTAGWWGFNVAKAEYLVNKGHKILNTNDAWYWVLGNIDAGGYNYNSTVNNINNKKFTDVTGASNELPIIGSMQCVWCDTPSKEHDMDRIIKLMDLYSQKHTDYLIRPADFTKVDEAIAKIPEDLSIYTTESVEKLNTAIDNIDRSIRVTEQSIVDGYAAAIEQAIIDLTLKDADYSKVDEAIAKAEALNKDEYTDFSKVDAAVKAVKRGLDITKQKDVDAMAAAINEALAALEKKEAVTPDKPNSEKVDSPKTGDTTNTMVWLSFAAMSILASTLVLKKRKTY</sequence>
<dbReference type="InterPro" id="IPR052764">
    <property type="entry name" value="GH20_Enzymes"/>
</dbReference>
<organism evidence="6 7">
    <name type="scientific">Thomasclavelia ramosa</name>
    <dbReference type="NCBI Taxonomy" id="1547"/>
    <lineage>
        <taxon>Bacteria</taxon>
        <taxon>Bacillati</taxon>
        <taxon>Bacillota</taxon>
        <taxon>Erysipelotrichia</taxon>
        <taxon>Erysipelotrichales</taxon>
        <taxon>Coprobacillaceae</taxon>
        <taxon>Thomasclavelia</taxon>
    </lineage>
</organism>